<dbReference type="GO" id="GO:0003676">
    <property type="term" value="F:nucleic acid binding"/>
    <property type="evidence" value="ECO:0007669"/>
    <property type="project" value="InterPro"/>
</dbReference>
<feature type="coiled-coil region" evidence="6">
    <location>
        <begin position="245"/>
        <end position="272"/>
    </location>
</feature>
<feature type="compositionally biased region" description="Low complexity" evidence="7">
    <location>
        <begin position="150"/>
        <end position="165"/>
    </location>
</feature>
<evidence type="ECO:0000256" key="4">
    <source>
        <dbReference type="ARBA" id="ARBA00022833"/>
    </source>
</evidence>
<evidence type="ECO:0008006" key="10">
    <source>
        <dbReference type="Google" id="ProtNLM"/>
    </source>
</evidence>
<reference evidence="8" key="1">
    <citation type="submission" date="2023-11" db="EMBL/GenBank/DDBJ databases">
        <authorList>
            <person name="De Vega J J."/>
            <person name="De Vega J J."/>
        </authorList>
    </citation>
    <scope>NUCLEOTIDE SEQUENCE</scope>
</reference>
<evidence type="ECO:0000256" key="5">
    <source>
        <dbReference type="ARBA" id="ARBA00023242"/>
    </source>
</evidence>
<dbReference type="GO" id="GO:0005681">
    <property type="term" value="C:spliceosomal complex"/>
    <property type="evidence" value="ECO:0007669"/>
    <property type="project" value="InterPro"/>
</dbReference>
<feature type="compositionally biased region" description="Acidic residues" evidence="7">
    <location>
        <begin position="95"/>
        <end position="107"/>
    </location>
</feature>
<keyword evidence="5" id="KW-0539">Nucleus</keyword>
<evidence type="ECO:0000256" key="6">
    <source>
        <dbReference type="SAM" id="Coils"/>
    </source>
</evidence>
<feature type="compositionally biased region" description="Basic and acidic residues" evidence="7">
    <location>
        <begin position="59"/>
        <end position="83"/>
    </location>
</feature>
<sequence>MADVRALLKAKREEARISHPLASYNTNGQLRCIACGPVKHASAWEGHLGSKAHRTNVARLREEERRREAERVRQEEQEEDERRRRLASGKRRQEEDDTEDADMEDVQQPESKRQRVDAGPGGDSFPADFFSDPSRAAPAPPSDDEDEQQPLPAALPTASAAPALDAEWERFQREVVNVPDHMETYDNATVMAEAQLVDTLEGLPSQNAEEETMDDAAEQEEKRRQREVDERELIMDRLLEEERAQEEADMKVVVMKNKLEALKRKREAAKAAKTSKLPT</sequence>
<dbReference type="EMBL" id="CAVNYO010000021">
    <property type="protein sequence ID" value="CAK5262611.1"/>
    <property type="molecule type" value="Genomic_DNA"/>
</dbReference>
<feature type="compositionally biased region" description="Acidic residues" evidence="7">
    <location>
        <begin position="208"/>
        <end position="218"/>
    </location>
</feature>
<evidence type="ECO:0000313" key="9">
    <source>
        <dbReference type="Proteomes" id="UP001295794"/>
    </source>
</evidence>
<dbReference type="PANTHER" id="PTHR13278:SF0">
    <property type="entry name" value="ZINC FINGER PROTEIN 830"/>
    <property type="match status" value="1"/>
</dbReference>
<name>A0AAD2GS70_9AGAR</name>
<protein>
    <recommendedName>
        <fullName evidence="10">Coiled-coil domain-containing protein 16</fullName>
    </recommendedName>
</protein>
<feature type="compositionally biased region" description="Basic and acidic residues" evidence="7">
    <location>
        <begin position="219"/>
        <end position="228"/>
    </location>
</feature>
<dbReference type="PANTHER" id="PTHR13278">
    <property type="entry name" value="ZINC FINGER PROTEIN 830"/>
    <property type="match status" value="1"/>
</dbReference>
<keyword evidence="3" id="KW-0863">Zinc-finger</keyword>
<gene>
    <name evidence="8" type="ORF">MYCIT1_LOCUS1472</name>
</gene>
<proteinExistence type="predicted"/>
<feature type="region of interest" description="Disordered" evidence="7">
    <location>
        <begin position="203"/>
        <end position="228"/>
    </location>
</feature>
<keyword evidence="2" id="KW-0479">Metal-binding</keyword>
<dbReference type="GO" id="GO:0033314">
    <property type="term" value="P:mitotic DNA replication checkpoint signaling"/>
    <property type="evidence" value="ECO:0007669"/>
    <property type="project" value="TreeGrafter"/>
</dbReference>
<dbReference type="Proteomes" id="UP001295794">
    <property type="component" value="Unassembled WGS sequence"/>
</dbReference>
<accession>A0AAD2GS70</accession>
<feature type="region of interest" description="Disordered" evidence="7">
    <location>
        <begin position="58"/>
        <end position="166"/>
    </location>
</feature>
<evidence type="ECO:0000256" key="1">
    <source>
        <dbReference type="ARBA" id="ARBA00004123"/>
    </source>
</evidence>
<dbReference type="GO" id="GO:0033260">
    <property type="term" value="P:nuclear DNA replication"/>
    <property type="evidence" value="ECO:0007669"/>
    <property type="project" value="TreeGrafter"/>
</dbReference>
<dbReference type="GO" id="GO:0044773">
    <property type="term" value="P:mitotic DNA damage checkpoint signaling"/>
    <property type="evidence" value="ECO:0007669"/>
    <property type="project" value="TreeGrafter"/>
</dbReference>
<evidence type="ECO:0000256" key="2">
    <source>
        <dbReference type="ARBA" id="ARBA00022723"/>
    </source>
</evidence>
<dbReference type="GO" id="GO:0008270">
    <property type="term" value="F:zinc ion binding"/>
    <property type="evidence" value="ECO:0007669"/>
    <property type="project" value="UniProtKB-KW"/>
</dbReference>
<evidence type="ECO:0000256" key="3">
    <source>
        <dbReference type="ARBA" id="ARBA00022771"/>
    </source>
</evidence>
<evidence type="ECO:0000313" key="8">
    <source>
        <dbReference type="EMBL" id="CAK5262611.1"/>
    </source>
</evidence>
<organism evidence="8 9">
    <name type="scientific">Mycena citricolor</name>
    <dbReference type="NCBI Taxonomy" id="2018698"/>
    <lineage>
        <taxon>Eukaryota</taxon>
        <taxon>Fungi</taxon>
        <taxon>Dikarya</taxon>
        <taxon>Basidiomycota</taxon>
        <taxon>Agaricomycotina</taxon>
        <taxon>Agaricomycetes</taxon>
        <taxon>Agaricomycetidae</taxon>
        <taxon>Agaricales</taxon>
        <taxon>Marasmiineae</taxon>
        <taxon>Mycenaceae</taxon>
        <taxon>Mycena</taxon>
    </lineage>
</organism>
<keyword evidence="9" id="KW-1185">Reference proteome</keyword>
<comment type="caution">
    <text evidence="8">The sequence shown here is derived from an EMBL/GenBank/DDBJ whole genome shotgun (WGS) entry which is preliminary data.</text>
</comment>
<keyword evidence="6" id="KW-0175">Coiled coil</keyword>
<evidence type="ECO:0000256" key="7">
    <source>
        <dbReference type="SAM" id="MobiDB-lite"/>
    </source>
</evidence>
<dbReference type="InterPro" id="IPR040050">
    <property type="entry name" value="ZNF830-like"/>
</dbReference>
<dbReference type="AlphaFoldDB" id="A0AAD2GS70"/>
<comment type="subcellular location">
    <subcellularLocation>
        <location evidence="1">Nucleus</location>
    </subcellularLocation>
</comment>
<keyword evidence="4" id="KW-0862">Zinc</keyword>